<proteinExistence type="predicted"/>
<feature type="coiled-coil region" evidence="1">
    <location>
        <begin position="17"/>
        <end position="44"/>
    </location>
</feature>
<keyword evidence="3" id="KW-1185">Reference proteome</keyword>
<evidence type="ECO:0000256" key="1">
    <source>
        <dbReference type="SAM" id="Coils"/>
    </source>
</evidence>
<gene>
    <name evidence="2" type="ORF">D9Q98_000697</name>
</gene>
<reference evidence="2" key="2">
    <citation type="submission" date="2020-11" db="EMBL/GenBank/DDBJ databases">
        <authorList>
            <person name="Cecchin M."/>
            <person name="Marcolungo L."/>
            <person name="Rossato M."/>
            <person name="Girolomoni L."/>
            <person name="Cosentino E."/>
            <person name="Cuine S."/>
            <person name="Li-Beisson Y."/>
            <person name="Delledonne M."/>
            <person name="Ballottari M."/>
        </authorList>
    </citation>
    <scope>NUCLEOTIDE SEQUENCE</scope>
    <source>
        <strain evidence="2">211/11P</strain>
        <tissue evidence="2">Whole cell</tissue>
    </source>
</reference>
<organism evidence="2 3">
    <name type="scientific">Chlorella vulgaris</name>
    <name type="common">Green alga</name>
    <dbReference type="NCBI Taxonomy" id="3077"/>
    <lineage>
        <taxon>Eukaryota</taxon>
        <taxon>Viridiplantae</taxon>
        <taxon>Chlorophyta</taxon>
        <taxon>core chlorophytes</taxon>
        <taxon>Trebouxiophyceae</taxon>
        <taxon>Chlorellales</taxon>
        <taxon>Chlorellaceae</taxon>
        <taxon>Chlorella clade</taxon>
        <taxon>Chlorella</taxon>
    </lineage>
</organism>
<dbReference type="AlphaFoldDB" id="A0A9D4TYK0"/>
<sequence length="447" mass="45782">MLGPSLREALAVAQLLHKRCRAAVQGVQQKCTELEQQVERLQATAAAPPTPPPLQTPLVQLLAAQPLMPSTQAAAAQGSSAEADHKTLQRQLQSLAVWHRAAASLPPDLQAVLSQVQRYLLLGELAGPSGAGSLPVAALLERTPVGAILELAADILRTHAAAATAAAAAAAAAAAPTPTPTVVPSPMSSQLSPAHGRLLDAAAACLVHLCDRPGHTALEADYADLQHFCTFVLQLAVSPPQTAAPCLAVCTPDQQPAAAGRGQPQEQSQGTQAEGLADLGQPTCQLAQHLLGVLRQSASAGTVLLSAAAPQARSCMEALVAAITGEQLPPLCNFDGSIAASCEQPPGGAEAAGEEARLLHAFTQLGHQLSSGLRLLPLWVSAMGLRNDAFMQELAGAILSARDASELISVTHPAAARQMQRVAAHMVGALQLIAAQGGGACADPLRE</sequence>
<reference evidence="2" key="1">
    <citation type="journal article" date="2019" name="Plant J.">
        <title>Chlorella vulgaris genome assembly and annotation reveals the molecular basis for metabolic acclimation to high light conditions.</title>
        <authorList>
            <person name="Cecchin M."/>
            <person name="Marcolungo L."/>
            <person name="Rossato M."/>
            <person name="Girolomoni L."/>
            <person name="Cosentino E."/>
            <person name="Cuine S."/>
            <person name="Li-Beisson Y."/>
            <person name="Delledonne M."/>
            <person name="Ballottari M."/>
        </authorList>
    </citation>
    <scope>NUCLEOTIDE SEQUENCE</scope>
    <source>
        <strain evidence="2">211/11P</strain>
    </source>
</reference>
<evidence type="ECO:0000313" key="3">
    <source>
        <dbReference type="Proteomes" id="UP001055712"/>
    </source>
</evidence>
<accession>A0A9D4TYK0</accession>
<dbReference type="Proteomes" id="UP001055712">
    <property type="component" value="Unassembled WGS sequence"/>
</dbReference>
<keyword evidence="1" id="KW-0175">Coiled coil</keyword>
<name>A0A9D4TYK0_CHLVU</name>
<dbReference type="EMBL" id="SIDB01000001">
    <property type="protein sequence ID" value="KAI3438261.1"/>
    <property type="molecule type" value="Genomic_DNA"/>
</dbReference>
<dbReference type="OrthoDB" id="515308at2759"/>
<comment type="caution">
    <text evidence="2">The sequence shown here is derived from an EMBL/GenBank/DDBJ whole genome shotgun (WGS) entry which is preliminary data.</text>
</comment>
<evidence type="ECO:0000313" key="2">
    <source>
        <dbReference type="EMBL" id="KAI3438261.1"/>
    </source>
</evidence>
<protein>
    <submittedName>
        <fullName evidence="2">Uncharacterized protein</fullName>
    </submittedName>
</protein>